<evidence type="ECO:0000256" key="6">
    <source>
        <dbReference type="ARBA" id="ARBA00023136"/>
    </source>
</evidence>
<dbReference type="AlphaFoldDB" id="A0A3G2R324"/>
<organism evidence="9 10">
    <name type="scientific">Biomaibacter acetigenes</name>
    <dbReference type="NCBI Taxonomy" id="2316383"/>
    <lineage>
        <taxon>Bacteria</taxon>
        <taxon>Bacillati</taxon>
        <taxon>Bacillota</taxon>
        <taxon>Clostridia</taxon>
        <taxon>Thermosediminibacterales</taxon>
        <taxon>Tepidanaerobacteraceae</taxon>
        <taxon>Biomaibacter</taxon>
    </lineage>
</organism>
<dbReference type="KEGG" id="bacg:D2962_03060"/>
<proteinExistence type="inferred from homology"/>
<name>A0A3G2R324_9FIRM</name>
<accession>A0A3G2R324</accession>
<protein>
    <submittedName>
        <fullName evidence="9">Carbohydrate ABC transporter permease</fullName>
    </submittedName>
</protein>
<keyword evidence="4 7" id="KW-0812">Transmembrane</keyword>
<evidence type="ECO:0000256" key="7">
    <source>
        <dbReference type="RuleBase" id="RU363032"/>
    </source>
</evidence>
<dbReference type="GO" id="GO:0005886">
    <property type="term" value="C:plasma membrane"/>
    <property type="evidence" value="ECO:0007669"/>
    <property type="project" value="UniProtKB-SubCell"/>
</dbReference>
<dbReference type="EMBL" id="CP033169">
    <property type="protein sequence ID" value="AYO29721.1"/>
    <property type="molecule type" value="Genomic_DNA"/>
</dbReference>
<gene>
    <name evidence="9" type="ORF">D2962_03060</name>
</gene>
<dbReference type="PANTHER" id="PTHR43744">
    <property type="entry name" value="ABC TRANSPORTER PERMEASE PROTEIN MG189-RELATED-RELATED"/>
    <property type="match status" value="1"/>
</dbReference>
<evidence type="ECO:0000259" key="8">
    <source>
        <dbReference type="PROSITE" id="PS50928"/>
    </source>
</evidence>
<feature type="transmembrane region" description="Helical" evidence="7">
    <location>
        <begin position="31"/>
        <end position="54"/>
    </location>
</feature>
<evidence type="ECO:0000256" key="1">
    <source>
        <dbReference type="ARBA" id="ARBA00004651"/>
    </source>
</evidence>
<dbReference type="Pfam" id="PF00528">
    <property type="entry name" value="BPD_transp_1"/>
    <property type="match status" value="1"/>
</dbReference>
<keyword evidence="2 7" id="KW-0813">Transport</keyword>
<dbReference type="InterPro" id="IPR000515">
    <property type="entry name" value="MetI-like"/>
</dbReference>
<dbReference type="GO" id="GO:0055085">
    <property type="term" value="P:transmembrane transport"/>
    <property type="evidence" value="ECO:0007669"/>
    <property type="project" value="InterPro"/>
</dbReference>
<dbReference type="PROSITE" id="PS50928">
    <property type="entry name" value="ABC_TM1"/>
    <property type="match status" value="1"/>
</dbReference>
<reference evidence="9 10" key="1">
    <citation type="submission" date="2018-10" db="EMBL/GenBank/DDBJ databases">
        <authorList>
            <person name="Zhang X."/>
        </authorList>
    </citation>
    <scope>NUCLEOTIDE SEQUENCE [LARGE SCALE GENOMIC DNA]</scope>
    <source>
        <strain evidence="9 10">SK-G1</strain>
    </source>
</reference>
<sequence>MGVFMMNQFMLTIPKELIEAARIDGASEIGIFFKIVLPQMGSAISALAIFTFSWSWEEFLWPLIITNSDRVRTLPVGLQYFSEQYGVNIHWQMSGAFVAILPVLIMFFILQKQFVEGIALTGMKG</sequence>
<dbReference type="Proteomes" id="UP000280960">
    <property type="component" value="Chromosome"/>
</dbReference>
<evidence type="ECO:0000256" key="4">
    <source>
        <dbReference type="ARBA" id="ARBA00022692"/>
    </source>
</evidence>
<evidence type="ECO:0000256" key="2">
    <source>
        <dbReference type="ARBA" id="ARBA00022448"/>
    </source>
</evidence>
<comment type="similarity">
    <text evidence="7">Belongs to the binding-protein-dependent transport system permease family.</text>
</comment>
<evidence type="ECO:0000256" key="3">
    <source>
        <dbReference type="ARBA" id="ARBA00022475"/>
    </source>
</evidence>
<keyword evidence="6 7" id="KW-0472">Membrane</keyword>
<evidence type="ECO:0000313" key="10">
    <source>
        <dbReference type="Proteomes" id="UP000280960"/>
    </source>
</evidence>
<dbReference type="CDD" id="cd06261">
    <property type="entry name" value="TM_PBP2"/>
    <property type="match status" value="1"/>
</dbReference>
<dbReference type="InterPro" id="IPR035906">
    <property type="entry name" value="MetI-like_sf"/>
</dbReference>
<feature type="domain" description="ABC transmembrane type-1" evidence="8">
    <location>
        <begin position="1"/>
        <end position="110"/>
    </location>
</feature>
<keyword evidence="3" id="KW-1003">Cell membrane</keyword>
<feature type="transmembrane region" description="Helical" evidence="7">
    <location>
        <begin position="89"/>
        <end position="110"/>
    </location>
</feature>
<dbReference type="PANTHER" id="PTHR43744:SF12">
    <property type="entry name" value="ABC TRANSPORTER PERMEASE PROTEIN MG189-RELATED"/>
    <property type="match status" value="1"/>
</dbReference>
<evidence type="ECO:0000313" key="9">
    <source>
        <dbReference type="EMBL" id="AYO29721.1"/>
    </source>
</evidence>
<dbReference type="Gene3D" id="1.10.3720.10">
    <property type="entry name" value="MetI-like"/>
    <property type="match status" value="1"/>
</dbReference>
<keyword evidence="10" id="KW-1185">Reference proteome</keyword>
<dbReference type="SUPFAM" id="SSF161098">
    <property type="entry name" value="MetI-like"/>
    <property type="match status" value="1"/>
</dbReference>
<keyword evidence="5 7" id="KW-1133">Transmembrane helix</keyword>
<comment type="subcellular location">
    <subcellularLocation>
        <location evidence="1 7">Cell membrane</location>
        <topology evidence="1 7">Multi-pass membrane protein</topology>
    </subcellularLocation>
</comment>
<evidence type="ECO:0000256" key="5">
    <source>
        <dbReference type="ARBA" id="ARBA00022989"/>
    </source>
</evidence>